<keyword evidence="2" id="KW-1185">Reference proteome</keyword>
<reference evidence="1 2" key="1">
    <citation type="journal article" date="2007" name="PLoS Pathog.">
        <title>Genome sequence of Babesia bovis and comparative analysis of apicomplexan hemoprotozoa.</title>
        <authorList>
            <person name="Brayton K.A."/>
            <person name="Lau A.O.T."/>
            <person name="Herndon D.R."/>
            <person name="Hannick L."/>
            <person name="Kappmeyer L.S."/>
            <person name="Berens S.J."/>
            <person name="Bidwell S.L."/>
            <person name="Brown W.C."/>
            <person name="Crabtree J."/>
            <person name="Fadrosh D."/>
            <person name="Feldblum T."/>
            <person name="Forberger H.A."/>
            <person name="Haas B.J."/>
            <person name="Howell J.M."/>
            <person name="Khouri H."/>
            <person name="Koo H."/>
            <person name="Mann D.J."/>
            <person name="Norimine J."/>
            <person name="Paulsen I.T."/>
            <person name="Radune D."/>
            <person name="Ren Q."/>
            <person name="Smith R.K. Jr."/>
            <person name="Suarez C.E."/>
            <person name="White O."/>
            <person name="Wortman J.R."/>
            <person name="Knowles D.P. Jr."/>
            <person name="McElwain T.F."/>
            <person name="Nene V.M."/>
        </authorList>
    </citation>
    <scope>NUCLEOTIDE SEQUENCE [LARGE SCALE GENOMIC DNA]</scope>
    <source>
        <strain evidence="1">T2Bo</strain>
    </source>
</reference>
<proteinExistence type="predicted"/>
<evidence type="ECO:0000313" key="2">
    <source>
        <dbReference type="Proteomes" id="UP000002173"/>
    </source>
</evidence>
<dbReference type="VEuPathDB" id="PiroplasmaDB:BBOV_III011890"/>
<gene>
    <name evidence="1" type="ORF">BBOV_III011890</name>
</gene>
<dbReference type="EMBL" id="AAXT01000001">
    <property type="protein sequence ID" value="EDO08741.1"/>
    <property type="molecule type" value="Genomic_DNA"/>
</dbReference>
<evidence type="ECO:0000313" key="1">
    <source>
        <dbReference type="EMBL" id="EDO08741.1"/>
    </source>
</evidence>
<accession>A7AQA7</accession>
<dbReference type="InParanoid" id="A7AQA7"/>
<name>A7AQA7_BABBO</name>
<dbReference type="AlphaFoldDB" id="A7AQA7"/>
<protein>
    <submittedName>
        <fullName evidence="1">Uncharacterized protein</fullName>
    </submittedName>
</protein>
<organism evidence="1 2">
    <name type="scientific">Babesia bovis</name>
    <dbReference type="NCBI Taxonomy" id="5865"/>
    <lineage>
        <taxon>Eukaryota</taxon>
        <taxon>Sar</taxon>
        <taxon>Alveolata</taxon>
        <taxon>Apicomplexa</taxon>
        <taxon>Aconoidasida</taxon>
        <taxon>Piroplasmida</taxon>
        <taxon>Babesiidae</taxon>
        <taxon>Babesia</taxon>
    </lineage>
</organism>
<comment type="caution">
    <text evidence="1">The sequence shown here is derived from an EMBL/GenBank/DDBJ whole genome shotgun (WGS) entry which is preliminary data.</text>
</comment>
<sequence length="119" mass="13660">MVAQNITTINNYELARTIFACSKGKLLQNQYATISFIKLLENEDAANYPESALNETTCVQMPFDADMVKCIIYRIVDRITNIGAMECKSMIRIINEHIFPMKLLEVILRIDYPEVRHSA</sequence>
<dbReference type="Proteomes" id="UP000002173">
    <property type="component" value="Chromosome 3"/>
</dbReference>